<comment type="caution">
    <text evidence="2">The sequence shown here is derived from an EMBL/GenBank/DDBJ whole genome shotgun (WGS) entry which is preliminary data.</text>
</comment>
<dbReference type="EMBL" id="PKSM01000027">
    <property type="protein sequence ID" value="POW20944.1"/>
    <property type="molecule type" value="Genomic_DNA"/>
</dbReference>
<feature type="compositionally biased region" description="Low complexity" evidence="1">
    <location>
        <begin position="1"/>
        <end position="24"/>
    </location>
</feature>
<protein>
    <submittedName>
        <fullName evidence="2">Uncharacterized protein</fullName>
    </submittedName>
</protein>
<dbReference type="VEuPathDB" id="FungiDB:PSHT_03006"/>
<reference evidence="2 3" key="1">
    <citation type="submission" date="2017-12" db="EMBL/GenBank/DDBJ databases">
        <title>Gene loss provides genomic basis for host adaptation in cereal stripe rust fungi.</title>
        <authorList>
            <person name="Xia C."/>
        </authorList>
    </citation>
    <scope>NUCLEOTIDE SEQUENCE [LARGE SCALE GENOMIC DNA]</scope>
    <source>
        <strain evidence="2 3">93TX-2</strain>
    </source>
</reference>
<reference evidence="3" key="2">
    <citation type="journal article" date="2018" name="BMC Genomics">
        <title>Genomic insights into host adaptation between the wheat stripe rust pathogen (Puccinia striiformis f. sp. tritici) and the barley stripe rust pathogen (Puccinia striiformis f. sp. hordei).</title>
        <authorList>
            <person name="Xia C."/>
            <person name="Wang M."/>
            <person name="Yin C."/>
            <person name="Cornejo O.E."/>
            <person name="Hulbert S.H."/>
            <person name="Chen X."/>
        </authorList>
    </citation>
    <scope>NUCLEOTIDE SEQUENCE [LARGE SCALE GENOMIC DNA]</scope>
    <source>
        <strain evidence="3">93TX-2</strain>
    </source>
</reference>
<organism evidence="2 3">
    <name type="scientific">Puccinia striiformis</name>
    <dbReference type="NCBI Taxonomy" id="27350"/>
    <lineage>
        <taxon>Eukaryota</taxon>
        <taxon>Fungi</taxon>
        <taxon>Dikarya</taxon>
        <taxon>Basidiomycota</taxon>
        <taxon>Pucciniomycotina</taxon>
        <taxon>Pucciniomycetes</taxon>
        <taxon>Pucciniales</taxon>
        <taxon>Pucciniaceae</taxon>
        <taxon>Puccinia</taxon>
    </lineage>
</organism>
<dbReference type="VEuPathDB" id="FungiDB:PSTT_04930"/>
<dbReference type="AlphaFoldDB" id="A0A2S4WGQ2"/>
<name>A0A2S4WGQ2_9BASI</name>
<reference evidence="3" key="3">
    <citation type="journal article" date="2018" name="Mol. Plant Microbe Interact.">
        <title>Genome sequence resources for the wheat stripe rust pathogen (Puccinia striiformis f. sp. tritici) and the barley stripe rust pathogen (Puccinia striiformis f. sp. hordei).</title>
        <authorList>
            <person name="Xia C."/>
            <person name="Wang M."/>
            <person name="Yin C."/>
            <person name="Cornejo O.E."/>
            <person name="Hulbert S.H."/>
            <person name="Chen X."/>
        </authorList>
    </citation>
    <scope>NUCLEOTIDE SEQUENCE [LARGE SCALE GENOMIC DNA]</scope>
    <source>
        <strain evidence="3">93TX-2</strain>
    </source>
</reference>
<evidence type="ECO:0000313" key="3">
    <source>
        <dbReference type="Proteomes" id="UP000238274"/>
    </source>
</evidence>
<sequence length="160" mass="17486">MSAPTPRRTPTPTTKSKSKPATRAQKTAEADKLVSISTRRRYFGTNTGWSSTGTMLKSLKALVCSQDDGRPCWNEFILGQAIDIVKREEPPRGTYPGGSYINSSKLKSEFLPMGRGDGCGQYTGGRGRPGERALQSLGYEGVFLAKSPNPAIRKQLRMKT</sequence>
<feature type="region of interest" description="Disordered" evidence="1">
    <location>
        <begin position="1"/>
        <end position="31"/>
    </location>
</feature>
<feature type="non-terminal residue" evidence="2">
    <location>
        <position position="160"/>
    </location>
</feature>
<dbReference type="OrthoDB" id="2497193at2759"/>
<dbReference type="Proteomes" id="UP000238274">
    <property type="component" value="Unassembled WGS sequence"/>
</dbReference>
<accession>A0A2S4WGQ2</accession>
<gene>
    <name evidence="2" type="ORF">PSHT_03006</name>
</gene>
<proteinExistence type="predicted"/>
<keyword evidence="3" id="KW-1185">Reference proteome</keyword>
<evidence type="ECO:0000313" key="2">
    <source>
        <dbReference type="EMBL" id="POW20944.1"/>
    </source>
</evidence>
<evidence type="ECO:0000256" key="1">
    <source>
        <dbReference type="SAM" id="MobiDB-lite"/>
    </source>
</evidence>